<gene>
    <name evidence="8" type="ORF">SAMN04487771_10057</name>
</gene>
<dbReference type="InterPro" id="IPR004090">
    <property type="entry name" value="Chemotax_Me-accpt_rcpt"/>
</dbReference>
<dbReference type="GO" id="GO:0005886">
    <property type="term" value="C:plasma membrane"/>
    <property type="evidence" value="ECO:0007669"/>
    <property type="project" value="TreeGrafter"/>
</dbReference>
<dbReference type="SMART" id="SM00283">
    <property type="entry name" value="MA"/>
    <property type="match status" value="1"/>
</dbReference>
<dbReference type="Gene3D" id="1.10.287.950">
    <property type="entry name" value="Methyl-accepting chemotaxis protein"/>
    <property type="match status" value="1"/>
</dbReference>
<dbReference type="Pfam" id="PF00015">
    <property type="entry name" value="MCPsignal"/>
    <property type="match status" value="1"/>
</dbReference>
<keyword evidence="4" id="KW-0175">Coiled coil</keyword>
<evidence type="ECO:0000313" key="9">
    <source>
        <dbReference type="Proteomes" id="UP000199820"/>
    </source>
</evidence>
<reference evidence="8 9" key="1">
    <citation type="submission" date="2016-10" db="EMBL/GenBank/DDBJ databases">
        <authorList>
            <person name="de Groot N.N."/>
        </authorList>
    </citation>
    <scope>NUCLEOTIDE SEQUENCE [LARGE SCALE GENOMIC DNA]</scope>
    <source>
        <strain evidence="8 9">KH1P1</strain>
    </source>
</reference>
<dbReference type="Gene3D" id="6.10.340.10">
    <property type="match status" value="1"/>
</dbReference>
<evidence type="ECO:0000256" key="5">
    <source>
        <dbReference type="SAM" id="Phobius"/>
    </source>
</evidence>
<protein>
    <submittedName>
        <fullName evidence="8">Methyl-accepting chemotaxis protein</fullName>
    </submittedName>
</protein>
<keyword evidence="9" id="KW-1185">Reference proteome</keyword>
<accession>A0A1I0BRP4</accession>
<dbReference type="InterPro" id="IPR051310">
    <property type="entry name" value="MCP_chemotaxis"/>
</dbReference>
<dbReference type="GO" id="GO:0006935">
    <property type="term" value="P:chemotaxis"/>
    <property type="evidence" value="ECO:0007669"/>
    <property type="project" value="UniProtKB-KW"/>
</dbReference>
<evidence type="ECO:0000256" key="4">
    <source>
        <dbReference type="SAM" id="Coils"/>
    </source>
</evidence>
<dbReference type="eggNOG" id="COG0840">
    <property type="taxonomic scope" value="Bacteria"/>
</dbReference>
<feature type="domain" description="HAMP" evidence="7">
    <location>
        <begin position="210"/>
        <end position="264"/>
    </location>
</feature>
<dbReference type="PRINTS" id="PR00260">
    <property type="entry name" value="CHEMTRNSDUCR"/>
</dbReference>
<evidence type="ECO:0000256" key="1">
    <source>
        <dbReference type="ARBA" id="ARBA00022500"/>
    </source>
</evidence>
<evidence type="ECO:0000313" key="8">
    <source>
        <dbReference type="EMBL" id="SET09373.1"/>
    </source>
</evidence>
<sequence length="560" mass="60626">MNFRDLKLRAKFNTTLAAMAVMLIIAVGIAFFSFIRMGSMMVEFSDRDYVAMETQLTVRRDIQTINKRLLLTILDSKANPAADQKADFDKRFPEMEANVKKLGELLKNESDANAALTSLTAMKTDAMKIIEMVSSGNTDEAARFYQDGFNNKTSENFANTLDALGKQADASAQATLRSAATLRVGSLILMAICFILAMGFSITVFILLEKSITENILEANDAMKQMSEGHYDIVIDDSKASKDELGQMKRSVKRMIDFNRGIVAETSRMLTEMSEGNFAAQLENPDIFVGDSAPIRQGFEQISDNLREVFASMNEVAAQVESGSEQIANGSVALSQGATEQASTLEELTATVTNLNDKVKESAVAARNVEEFSASVAENINEENEQMDRVQDAMHEIEIKSNQIENIIKAIDDIAFQTNILALNAAVEAARAGEAGKGFAVVADEVRNLAGKSADAASETSTLIAAAIEAIRNGSSMVTAAAESLTQVKDNSIKSKELVAKIAEDMQKEASTIAEITTGLEQISQVVQQNSATAEESSASSQELNDHAGVLKNMVAKISY</sequence>
<keyword evidence="3" id="KW-0807">Transducer</keyword>
<proteinExistence type="inferred from homology"/>
<evidence type="ECO:0000259" key="6">
    <source>
        <dbReference type="PROSITE" id="PS50111"/>
    </source>
</evidence>
<feature type="transmembrane region" description="Helical" evidence="5">
    <location>
        <begin position="187"/>
        <end position="208"/>
    </location>
</feature>
<dbReference type="GO" id="GO:0007165">
    <property type="term" value="P:signal transduction"/>
    <property type="evidence" value="ECO:0007669"/>
    <property type="project" value="UniProtKB-KW"/>
</dbReference>
<keyword evidence="5" id="KW-0472">Membrane</keyword>
<dbReference type="PROSITE" id="PS50111">
    <property type="entry name" value="CHEMOTAXIS_TRANSDUC_2"/>
    <property type="match status" value="1"/>
</dbReference>
<feature type="coiled-coil region" evidence="4">
    <location>
        <begin position="373"/>
        <end position="400"/>
    </location>
</feature>
<dbReference type="CDD" id="cd06225">
    <property type="entry name" value="HAMP"/>
    <property type="match status" value="1"/>
</dbReference>
<dbReference type="InterPro" id="IPR004089">
    <property type="entry name" value="MCPsignal_dom"/>
</dbReference>
<evidence type="ECO:0000256" key="3">
    <source>
        <dbReference type="PROSITE-ProRule" id="PRU00284"/>
    </source>
</evidence>
<dbReference type="EMBL" id="FOIL01000005">
    <property type="protein sequence ID" value="SET09373.1"/>
    <property type="molecule type" value="Genomic_DNA"/>
</dbReference>
<dbReference type="SUPFAM" id="SSF58104">
    <property type="entry name" value="Methyl-accepting chemotaxis protein (MCP) signaling domain"/>
    <property type="match status" value="1"/>
</dbReference>
<feature type="domain" description="Methyl-accepting transducer" evidence="6">
    <location>
        <begin position="316"/>
        <end position="545"/>
    </location>
</feature>
<dbReference type="PROSITE" id="PS50885">
    <property type="entry name" value="HAMP"/>
    <property type="match status" value="1"/>
</dbReference>
<dbReference type="InterPro" id="IPR003660">
    <property type="entry name" value="HAMP_dom"/>
</dbReference>
<organism evidence="8 9">
    <name type="scientific">[Clostridium] aminophilum</name>
    <dbReference type="NCBI Taxonomy" id="1526"/>
    <lineage>
        <taxon>Bacteria</taxon>
        <taxon>Bacillati</taxon>
        <taxon>Bacillota</taxon>
        <taxon>Clostridia</taxon>
        <taxon>Lachnospirales</taxon>
        <taxon>Lachnospiraceae</taxon>
    </lineage>
</organism>
<keyword evidence="1" id="KW-0145">Chemotaxis</keyword>
<keyword evidence="5" id="KW-1133">Transmembrane helix</keyword>
<keyword evidence="5" id="KW-0812">Transmembrane</keyword>
<dbReference type="AlphaFoldDB" id="A0A1I0BRP4"/>
<evidence type="ECO:0000259" key="7">
    <source>
        <dbReference type="PROSITE" id="PS50885"/>
    </source>
</evidence>
<dbReference type="STRING" id="1526.SAMN02910262_00887"/>
<dbReference type="PANTHER" id="PTHR43531">
    <property type="entry name" value="PROTEIN ICFG"/>
    <property type="match status" value="1"/>
</dbReference>
<comment type="similarity">
    <text evidence="2">Belongs to the methyl-accepting chemotaxis (MCP) protein family.</text>
</comment>
<name>A0A1I0BRP4_9FIRM</name>
<dbReference type="Proteomes" id="UP000199820">
    <property type="component" value="Unassembled WGS sequence"/>
</dbReference>
<dbReference type="RefSeq" id="WP_074648544.1">
    <property type="nucleotide sequence ID" value="NZ_FOIL01000005.1"/>
</dbReference>
<dbReference type="OrthoDB" id="9814363at2"/>
<evidence type="ECO:0000256" key="2">
    <source>
        <dbReference type="ARBA" id="ARBA00029447"/>
    </source>
</evidence>
<feature type="transmembrane region" description="Helical" evidence="5">
    <location>
        <begin position="12"/>
        <end position="35"/>
    </location>
</feature>
<dbReference type="PANTHER" id="PTHR43531:SF11">
    <property type="entry name" value="METHYL-ACCEPTING CHEMOTAXIS PROTEIN 3"/>
    <property type="match status" value="1"/>
</dbReference>
<dbReference type="GO" id="GO:0004888">
    <property type="term" value="F:transmembrane signaling receptor activity"/>
    <property type="evidence" value="ECO:0007669"/>
    <property type="project" value="InterPro"/>
</dbReference>